<dbReference type="InterPro" id="IPR051533">
    <property type="entry name" value="WaaL-like"/>
</dbReference>
<comment type="subcellular location">
    <subcellularLocation>
        <location evidence="1">Membrane</location>
        <topology evidence="1">Multi-pass membrane protein</topology>
    </subcellularLocation>
</comment>
<dbReference type="PANTHER" id="PTHR37422:SF13">
    <property type="entry name" value="LIPOPOLYSACCHARIDE BIOSYNTHESIS PROTEIN PA4999-RELATED"/>
    <property type="match status" value="1"/>
</dbReference>
<evidence type="ECO:0000259" key="6">
    <source>
        <dbReference type="Pfam" id="PF04932"/>
    </source>
</evidence>
<dbReference type="AlphaFoldDB" id="M0N6C0"/>
<evidence type="ECO:0000256" key="2">
    <source>
        <dbReference type="ARBA" id="ARBA00022692"/>
    </source>
</evidence>
<feature type="transmembrane region" description="Helical" evidence="5">
    <location>
        <begin position="110"/>
        <end position="134"/>
    </location>
</feature>
<evidence type="ECO:0000256" key="4">
    <source>
        <dbReference type="ARBA" id="ARBA00023136"/>
    </source>
</evidence>
<protein>
    <recommendedName>
        <fullName evidence="6">O-antigen ligase-related domain-containing protein</fullName>
    </recommendedName>
</protein>
<dbReference type="EMBL" id="AOME01000056">
    <property type="protein sequence ID" value="EMA52240.1"/>
    <property type="molecule type" value="Genomic_DNA"/>
</dbReference>
<evidence type="ECO:0000313" key="7">
    <source>
        <dbReference type="EMBL" id="EMA52240.1"/>
    </source>
</evidence>
<sequence>MRADTFWIGLLLLASSLSVTTLVPEMVGYVVILAVYVIFVGILFITDQFAVTYHWAVVPMVVLIWIVFMLTTALDPTSAGIIRLGAFVVITGINLFVVPAVIDRAALHDVIAYTAGVSVLIGLPTVVFGAYQIAGLTITPWRTTYELFDVSLNNLRSVFSNPNTLTAFSALGVVAAGASYIRSRTPITAGLVGLNALGAYLAGGRAGLLALIVAGVLYVVYRFFGRSALTGFVIAGALAVLAGFAMVFGIIPGPSAAMYVDLSSRRTIWTAAYEAILNRPAIGWGPGKDKMVLARYIAESNSVRGTHNSYIRMFLVGGILGGGAYLTITISLMIIGLWNARSETLFTFLLLIMFFIIQVFEGMTIFGLSLLSTMGAFFVGYVQSSSDTSKFVKINIHRGISGLRKMIRH</sequence>
<evidence type="ECO:0000256" key="1">
    <source>
        <dbReference type="ARBA" id="ARBA00004141"/>
    </source>
</evidence>
<proteinExistence type="predicted"/>
<dbReference type="PANTHER" id="PTHR37422">
    <property type="entry name" value="TEICHURONIC ACID BIOSYNTHESIS PROTEIN TUAE"/>
    <property type="match status" value="1"/>
</dbReference>
<accession>M0N6C0</accession>
<feature type="transmembrane region" description="Helical" evidence="5">
    <location>
        <begin position="53"/>
        <end position="74"/>
    </location>
</feature>
<comment type="caution">
    <text evidence="7">The sequence shown here is derived from an EMBL/GenBank/DDBJ whole genome shotgun (WGS) entry which is preliminary data.</text>
</comment>
<feature type="transmembrane region" description="Helical" evidence="5">
    <location>
        <begin position="28"/>
        <end position="46"/>
    </location>
</feature>
<reference evidence="7 8" key="1">
    <citation type="journal article" date="2014" name="PLoS Genet.">
        <title>Phylogenetically driven sequencing of extremely halophilic archaea reveals strategies for static and dynamic osmo-response.</title>
        <authorList>
            <person name="Becker E.A."/>
            <person name="Seitzer P.M."/>
            <person name="Tritt A."/>
            <person name="Larsen D."/>
            <person name="Krusor M."/>
            <person name="Yao A.I."/>
            <person name="Wu D."/>
            <person name="Madern D."/>
            <person name="Eisen J.A."/>
            <person name="Darling A.E."/>
            <person name="Facciotti M.T."/>
        </authorList>
    </citation>
    <scope>NUCLEOTIDE SEQUENCE [LARGE SCALE GENOMIC DNA]</scope>
    <source>
        <strain evidence="7 8">DSM 8989</strain>
    </source>
</reference>
<keyword evidence="8" id="KW-1185">Reference proteome</keyword>
<feature type="transmembrane region" description="Helical" evidence="5">
    <location>
        <begin position="193"/>
        <end position="221"/>
    </location>
</feature>
<organism evidence="7 8">
    <name type="scientific">Halococcus salifodinae DSM 8989</name>
    <dbReference type="NCBI Taxonomy" id="1227456"/>
    <lineage>
        <taxon>Archaea</taxon>
        <taxon>Methanobacteriati</taxon>
        <taxon>Methanobacteriota</taxon>
        <taxon>Stenosarchaea group</taxon>
        <taxon>Halobacteria</taxon>
        <taxon>Halobacteriales</taxon>
        <taxon>Halococcaceae</taxon>
        <taxon>Halococcus</taxon>
    </lineage>
</organism>
<dbReference type="OrthoDB" id="214924at2157"/>
<gene>
    <name evidence="7" type="ORF">C450_11731</name>
</gene>
<feature type="transmembrane region" description="Helical" evidence="5">
    <location>
        <begin position="314"/>
        <end position="338"/>
    </location>
</feature>
<feature type="transmembrane region" description="Helical" evidence="5">
    <location>
        <begin position="227"/>
        <end position="251"/>
    </location>
</feature>
<feature type="transmembrane region" description="Helical" evidence="5">
    <location>
        <begin position="344"/>
        <end position="371"/>
    </location>
</feature>
<dbReference type="Pfam" id="PF04932">
    <property type="entry name" value="Wzy_C"/>
    <property type="match status" value="1"/>
</dbReference>
<dbReference type="Proteomes" id="UP000011625">
    <property type="component" value="Unassembled WGS sequence"/>
</dbReference>
<keyword evidence="3 5" id="KW-1133">Transmembrane helix</keyword>
<evidence type="ECO:0000256" key="5">
    <source>
        <dbReference type="SAM" id="Phobius"/>
    </source>
</evidence>
<feature type="domain" description="O-antigen ligase-related" evidence="6">
    <location>
        <begin position="193"/>
        <end position="325"/>
    </location>
</feature>
<evidence type="ECO:0000313" key="8">
    <source>
        <dbReference type="Proteomes" id="UP000011625"/>
    </source>
</evidence>
<name>M0N6C0_9EURY</name>
<dbReference type="InterPro" id="IPR007016">
    <property type="entry name" value="O-antigen_ligase-rel_domated"/>
</dbReference>
<keyword evidence="2 5" id="KW-0812">Transmembrane</keyword>
<dbReference type="GO" id="GO:0016020">
    <property type="term" value="C:membrane"/>
    <property type="evidence" value="ECO:0007669"/>
    <property type="project" value="UniProtKB-SubCell"/>
</dbReference>
<dbReference type="PATRIC" id="fig|1227456.3.peg.2383"/>
<keyword evidence="4 5" id="KW-0472">Membrane</keyword>
<evidence type="ECO:0000256" key="3">
    <source>
        <dbReference type="ARBA" id="ARBA00022989"/>
    </source>
</evidence>
<feature type="transmembrane region" description="Helical" evidence="5">
    <location>
        <begin position="80"/>
        <end position="98"/>
    </location>
</feature>